<keyword evidence="9" id="KW-1071">Ligand-gated ion channel</keyword>
<evidence type="ECO:0000256" key="7">
    <source>
        <dbReference type="ARBA" id="ARBA00023170"/>
    </source>
</evidence>
<keyword evidence="6" id="KW-0472">Membrane</keyword>
<dbReference type="SUPFAM" id="SSF53850">
    <property type="entry name" value="Periplasmic binding protein-like II"/>
    <property type="match status" value="1"/>
</dbReference>
<dbReference type="InterPro" id="IPR019594">
    <property type="entry name" value="Glu/Gly-bd"/>
</dbReference>
<dbReference type="GO" id="GO:0016020">
    <property type="term" value="C:membrane"/>
    <property type="evidence" value="ECO:0007669"/>
    <property type="project" value="UniProtKB-SubCell"/>
</dbReference>
<evidence type="ECO:0000259" key="11">
    <source>
        <dbReference type="Pfam" id="PF10613"/>
    </source>
</evidence>
<evidence type="ECO:0000256" key="6">
    <source>
        <dbReference type="ARBA" id="ARBA00023136"/>
    </source>
</evidence>
<accession>A0A6P8Y8U4</accession>
<protein>
    <submittedName>
        <fullName evidence="13">Uncharacterized protein LOC117638989</fullName>
    </submittedName>
</protein>
<dbReference type="AlphaFoldDB" id="A0A6P8Y8U4"/>
<evidence type="ECO:0000256" key="1">
    <source>
        <dbReference type="ARBA" id="ARBA00004141"/>
    </source>
</evidence>
<keyword evidence="8" id="KW-0325">Glycoprotein</keyword>
<dbReference type="KEGG" id="tpal:117638989"/>
<keyword evidence="5" id="KW-0406">Ion transport</keyword>
<dbReference type="Pfam" id="PF10613">
    <property type="entry name" value="Lig_chan-Glu_bd"/>
    <property type="match status" value="1"/>
</dbReference>
<organism evidence="13">
    <name type="scientific">Thrips palmi</name>
    <name type="common">Melon thrips</name>
    <dbReference type="NCBI Taxonomy" id="161013"/>
    <lineage>
        <taxon>Eukaryota</taxon>
        <taxon>Metazoa</taxon>
        <taxon>Ecdysozoa</taxon>
        <taxon>Arthropoda</taxon>
        <taxon>Hexapoda</taxon>
        <taxon>Insecta</taxon>
        <taxon>Pterygota</taxon>
        <taxon>Neoptera</taxon>
        <taxon>Paraneoptera</taxon>
        <taxon>Thysanoptera</taxon>
        <taxon>Terebrantia</taxon>
        <taxon>Thripoidea</taxon>
        <taxon>Thripidae</taxon>
        <taxon>Thrips</taxon>
    </lineage>
</organism>
<evidence type="ECO:0000256" key="3">
    <source>
        <dbReference type="ARBA" id="ARBA00022692"/>
    </source>
</evidence>
<evidence type="ECO:0000256" key="10">
    <source>
        <dbReference type="ARBA" id="ARBA00023303"/>
    </source>
</evidence>
<evidence type="ECO:0000256" key="9">
    <source>
        <dbReference type="ARBA" id="ARBA00023286"/>
    </source>
</evidence>
<dbReference type="InParanoid" id="A0A6P8Y8U4"/>
<dbReference type="Proteomes" id="UP000515158">
    <property type="component" value="Unplaced"/>
</dbReference>
<keyword evidence="3" id="KW-0812">Transmembrane</keyword>
<reference evidence="13" key="1">
    <citation type="submission" date="2025-08" db="UniProtKB">
        <authorList>
            <consortium name="RefSeq"/>
        </authorList>
    </citation>
    <scope>IDENTIFICATION</scope>
    <source>
        <tissue evidence="13">Total insect</tissue>
    </source>
</reference>
<dbReference type="RefSeq" id="XP_034230147.1">
    <property type="nucleotide sequence ID" value="XM_034374256.1"/>
</dbReference>
<keyword evidence="10" id="KW-0407">Ion channel</keyword>
<evidence type="ECO:0000256" key="2">
    <source>
        <dbReference type="ARBA" id="ARBA00022448"/>
    </source>
</evidence>
<feature type="domain" description="Ionotropic glutamate receptor L-glutamate and glycine-binding" evidence="11">
    <location>
        <begin position="33"/>
        <end position="105"/>
    </location>
</feature>
<dbReference type="OrthoDB" id="9997229at2759"/>
<proteinExistence type="predicted"/>
<dbReference type="GeneID" id="117638989"/>
<keyword evidence="2" id="KW-0813">Transport</keyword>
<gene>
    <name evidence="13" type="primary">LOC117638989</name>
</gene>
<evidence type="ECO:0000313" key="12">
    <source>
        <dbReference type="Proteomes" id="UP000515158"/>
    </source>
</evidence>
<dbReference type="GO" id="GO:0015276">
    <property type="term" value="F:ligand-gated monoatomic ion channel activity"/>
    <property type="evidence" value="ECO:0007669"/>
    <property type="project" value="InterPro"/>
</dbReference>
<comment type="subcellular location">
    <subcellularLocation>
        <location evidence="1">Membrane</location>
        <topology evidence="1">Multi-pass membrane protein</topology>
    </subcellularLocation>
</comment>
<keyword evidence="4" id="KW-1133">Transmembrane helix</keyword>
<evidence type="ECO:0000256" key="5">
    <source>
        <dbReference type="ARBA" id="ARBA00023065"/>
    </source>
</evidence>
<evidence type="ECO:0000256" key="4">
    <source>
        <dbReference type="ARBA" id="ARBA00022989"/>
    </source>
</evidence>
<keyword evidence="12" id="KW-1185">Reference proteome</keyword>
<dbReference type="Gene3D" id="3.40.190.10">
    <property type="entry name" value="Periplasmic binding protein-like II"/>
    <property type="match status" value="1"/>
</dbReference>
<evidence type="ECO:0000256" key="8">
    <source>
        <dbReference type="ARBA" id="ARBA00023180"/>
    </source>
</evidence>
<name>A0A6P8Y8U4_THRPL</name>
<keyword evidence="7" id="KW-0675">Receptor</keyword>
<evidence type="ECO:0000313" key="13">
    <source>
        <dbReference type="RefSeq" id="XP_034230147.1"/>
    </source>
</evidence>
<sequence>MACAPFQMHHSTVDGDQGAIRRALEDNSNINLDTQSRFGYSLAVHLAEMYNFTYEMLVTPTWGFSVQADGSFDGMLGMLQRGEADFSITPAILTLPRLNAVDYTVQTWQFRWAQGGTKWHLYTANPSVDQVPRGASLW</sequence>